<dbReference type="InterPro" id="IPR005225">
    <property type="entry name" value="Small_GTP-bd"/>
</dbReference>
<feature type="compositionally biased region" description="Acidic residues" evidence="16">
    <location>
        <begin position="525"/>
        <end position="536"/>
    </location>
</feature>
<feature type="region of interest" description="Disordered" evidence="16">
    <location>
        <begin position="644"/>
        <end position="840"/>
    </location>
</feature>
<dbReference type="InterPro" id="IPR000795">
    <property type="entry name" value="T_Tr_GTP-bd_dom"/>
</dbReference>
<dbReference type="InterPro" id="IPR033714">
    <property type="entry name" value="tRNA_bind_bactPheRS"/>
</dbReference>
<evidence type="ECO:0000313" key="19">
    <source>
        <dbReference type="EMBL" id="JAT76285.1"/>
    </source>
</evidence>
<evidence type="ECO:0000256" key="10">
    <source>
        <dbReference type="ARBA" id="ARBA00022801"/>
    </source>
</evidence>
<feature type="compositionally biased region" description="Low complexity" evidence="16">
    <location>
        <begin position="455"/>
        <end position="484"/>
    </location>
</feature>
<feature type="compositionally biased region" description="Acidic residues" evidence="16">
    <location>
        <begin position="114"/>
        <end position="141"/>
    </location>
</feature>
<dbReference type="PROSITE" id="PS51722">
    <property type="entry name" value="G_TR_2"/>
    <property type="match status" value="1"/>
</dbReference>
<keyword evidence="7 15" id="KW-0820">tRNA-binding</keyword>
<accession>A0A1D2ABI4</accession>
<evidence type="ECO:0000256" key="14">
    <source>
        <dbReference type="ARBA" id="ARBA00032478"/>
    </source>
</evidence>
<feature type="compositionally biased region" description="Low complexity" evidence="16">
    <location>
        <begin position="302"/>
        <end position="311"/>
    </location>
</feature>
<dbReference type="FunFam" id="3.40.50.10050:FF:000002">
    <property type="entry name" value="Eukaryotic translation initiation factor 5B"/>
    <property type="match status" value="1"/>
</dbReference>
<dbReference type="GO" id="GO:0000049">
    <property type="term" value="F:tRNA binding"/>
    <property type="evidence" value="ECO:0007669"/>
    <property type="project" value="UniProtKB-UniRule"/>
</dbReference>
<evidence type="ECO:0000256" key="5">
    <source>
        <dbReference type="ARBA" id="ARBA00022490"/>
    </source>
</evidence>
<feature type="compositionally biased region" description="Acidic residues" evidence="16">
    <location>
        <begin position="710"/>
        <end position="734"/>
    </location>
</feature>
<dbReference type="FunFam" id="2.40.30.10:FF:000013">
    <property type="entry name" value="eukaryotic translation initiation factor 5B"/>
    <property type="match status" value="1"/>
</dbReference>
<comment type="subcellular location">
    <subcellularLocation>
        <location evidence="1">Cytoplasm</location>
    </subcellularLocation>
</comment>
<dbReference type="InterPro" id="IPR012340">
    <property type="entry name" value="NA-bd_OB-fold"/>
</dbReference>
<feature type="non-terminal residue" evidence="19">
    <location>
        <position position="1"/>
    </location>
</feature>
<feature type="compositionally biased region" description="Basic and acidic residues" evidence="16">
    <location>
        <begin position="831"/>
        <end position="840"/>
    </location>
</feature>
<dbReference type="PANTHER" id="PTHR43381:SF4">
    <property type="entry name" value="EUKARYOTIC TRANSLATION INITIATION FACTOR 5B"/>
    <property type="match status" value="1"/>
</dbReference>
<keyword evidence="10" id="KW-0378">Hydrolase</keyword>
<dbReference type="InterPro" id="IPR002547">
    <property type="entry name" value="tRNA-bd_dom"/>
</dbReference>
<dbReference type="InterPro" id="IPR009000">
    <property type="entry name" value="Transl_B-barrel_sf"/>
</dbReference>
<dbReference type="FunFam" id="3.40.50.300:FF:000112">
    <property type="entry name" value="Eukaryotic translation initiation factor 5B"/>
    <property type="match status" value="1"/>
</dbReference>
<dbReference type="CDD" id="cd01887">
    <property type="entry name" value="IF2_eIF5B"/>
    <property type="match status" value="1"/>
</dbReference>
<feature type="compositionally biased region" description="Low complexity" evidence="16">
    <location>
        <begin position="790"/>
        <end position="803"/>
    </location>
</feature>
<gene>
    <name evidence="19" type="ORF">g.58604</name>
</gene>
<dbReference type="PROSITE" id="PS50886">
    <property type="entry name" value="TRBD"/>
    <property type="match status" value="1"/>
</dbReference>
<keyword evidence="12" id="KW-0648">Protein biosynthesis</keyword>
<dbReference type="Pfam" id="PF01588">
    <property type="entry name" value="tRNA_bind"/>
    <property type="match status" value="1"/>
</dbReference>
<feature type="region of interest" description="Disordered" evidence="16">
    <location>
        <begin position="1"/>
        <end position="151"/>
    </location>
</feature>
<keyword evidence="9" id="KW-0547">Nucleotide-binding</keyword>
<feature type="compositionally biased region" description="Basic and acidic residues" evidence="16">
    <location>
        <begin position="566"/>
        <end position="585"/>
    </location>
</feature>
<dbReference type="Gene3D" id="2.40.50.140">
    <property type="entry name" value="Nucleic acid-binding proteins"/>
    <property type="match status" value="1"/>
</dbReference>
<dbReference type="PANTHER" id="PTHR43381">
    <property type="entry name" value="TRANSLATION INITIATION FACTOR IF-2-RELATED"/>
    <property type="match status" value="1"/>
</dbReference>
<evidence type="ECO:0000256" key="2">
    <source>
        <dbReference type="ARBA" id="ARBA00007733"/>
    </source>
</evidence>
<feature type="compositionally biased region" description="Basic residues" evidence="16">
    <location>
        <begin position="655"/>
        <end position="669"/>
    </location>
</feature>
<dbReference type="GO" id="GO:0003924">
    <property type="term" value="F:GTPase activity"/>
    <property type="evidence" value="ECO:0007669"/>
    <property type="project" value="InterPro"/>
</dbReference>
<feature type="compositionally biased region" description="Acidic residues" evidence="16">
    <location>
        <begin position="685"/>
        <end position="701"/>
    </location>
</feature>
<dbReference type="CDD" id="cd02796">
    <property type="entry name" value="tRNA_bind_bactPheRS"/>
    <property type="match status" value="1"/>
</dbReference>
<dbReference type="CDD" id="cd16266">
    <property type="entry name" value="IF2_aeIF5B_IV"/>
    <property type="match status" value="1"/>
</dbReference>
<dbReference type="InterPro" id="IPR029459">
    <property type="entry name" value="EFTU-type"/>
</dbReference>
<dbReference type="Pfam" id="PF11987">
    <property type="entry name" value="IF-2"/>
    <property type="match status" value="1"/>
</dbReference>
<feature type="compositionally biased region" description="Basic and acidic residues" evidence="16">
    <location>
        <begin position="19"/>
        <end position="44"/>
    </location>
</feature>
<dbReference type="GO" id="GO:0005739">
    <property type="term" value="C:mitochondrion"/>
    <property type="evidence" value="ECO:0007669"/>
    <property type="project" value="TreeGrafter"/>
</dbReference>
<keyword evidence="6" id="KW-0396">Initiation factor</keyword>
<dbReference type="EC" id="3.6.5.3" evidence="3"/>
<name>A0A1D2ABI4_AUXPR</name>
<keyword evidence="5" id="KW-0963">Cytoplasm</keyword>
<dbReference type="PRINTS" id="PR00315">
    <property type="entry name" value="ELONGATNFCT"/>
</dbReference>
<evidence type="ECO:0000259" key="17">
    <source>
        <dbReference type="PROSITE" id="PS50886"/>
    </source>
</evidence>
<feature type="compositionally biased region" description="Basic residues" evidence="16">
    <location>
        <begin position="291"/>
        <end position="300"/>
    </location>
</feature>
<feature type="compositionally biased region" description="Polar residues" evidence="16">
    <location>
        <begin position="1"/>
        <end position="11"/>
    </location>
</feature>
<feature type="compositionally biased region" description="Basic residues" evidence="16">
    <location>
        <begin position="49"/>
        <end position="61"/>
    </location>
</feature>
<dbReference type="Pfam" id="PF14578">
    <property type="entry name" value="GTP_EFTU_D4"/>
    <property type="match status" value="1"/>
</dbReference>
<feature type="compositionally biased region" description="Low complexity" evidence="16">
    <location>
        <begin position="551"/>
        <end position="565"/>
    </location>
</feature>
<evidence type="ECO:0000256" key="11">
    <source>
        <dbReference type="ARBA" id="ARBA00022884"/>
    </source>
</evidence>
<dbReference type="GO" id="GO:0005525">
    <property type="term" value="F:GTP binding"/>
    <property type="evidence" value="ECO:0007669"/>
    <property type="project" value="UniProtKB-KW"/>
</dbReference>
<evidence type="ECO:0000256" key="12">
    <source>
        <dbReference type="ARBA" id="ARBA00022917"/>
    </source>
</evidence>
<evidence type="ECO:0000256" key="13">
    <source>
        <dbReference type="ARBA" id="ARBA00023134"/>
    </source>
</evidence>
<dbReference type="NCBIfam" id="NF003078">
    <property type="entry name" value="PRK04004.1"/>
    <property type="match status" value="1"/>
</dbReference>
<feature type="compositionally biased region" description="Acidic residues" evidence="16">
    <location>
        <begin position="261"/>
        <end position="272"/>
    </location>
</feature>
<dbReference type="SUPFAM" id="SSF52156">
    <property type="entry name" value="Initiation factor IF2/eIF5b, domain 3"/>
    <property type="match status" value="1"/>
</dbReference>
<proteinExistence type="inferred from homology"/>
<sequence>VPCTSPLSTVTMPPKKKNRNLDDWEKDFAALDENGELKEPEEALTKPVTKTKKKDKKKGKKAAAFDSDDEAVPAVLTPAAGAAGVESEDDEPTIGPTKASRGRKAAPVSVFELLGEEDEGSGAEGEEEEAAEEEEVAEEEEGKGATDETPELRPVPIVAKIVGLKQHPKADRLRVVKLAAGPLLGDVQVVTNAPNLTKQQLVALAPVGCKTPGTGMEIAHTKLRGVESAGMICSAQDLGWASGAEGEAARVPPGLLPGEPIPEEEPAQEEEAGEQHTADAEEETMLELESKKKRKGKKSKAATDALFAALAGGEDDTPGESQLPTDASIAESSENISAFEALTLGADELQLGPKKKSKKKTARAELDLDALLADNGGDKAVTPLTEPTPSETSKGKDREKEEPAASDAELDALLAEIDAPAPAAPVPAPTGGGKKKKKGKGGKGKADGEEEDLDALLAELGVELPASAAGVGSAAAPAPGGPSDATEENGGGGEGGPATSAAAKRRAKKKARDAAKKSGGAVEAEGGEEPAAEESSEPASASAKGGKKGAPKVSAAVKRMQAALEAQRRAAEEAARLAEEQRLREEEEERAAEEAERQKAEAAERRKAEKLARREQLKKEGKLLTGKAKAEAERLARVREQFLKQAGIDVDAGAPKKKPVYTNRKRTQPRKQVNPEAEGPVSAAAEEEPAPAPEPESEVPADEPAAPADEPVEGAVEETWEATVDDWEAMDEDTLVLPGQQPAAPVATAAGTPQAEVAEQNGEAATSEKAVEEAVAEEEESDEEEEEGETSSSDASESGSGTETESESESESSSEYSSSEEESTDSEAEMEERIAAQREKRAERRKLAMALRNPADLRSPICCILGHVDTGKTKILDNIRRTNVQDGEAGGITQQIGATYIPGDAILTRTEELRRGKSFDLKLPGLLVIDTPGHESFSNLRSRGSGLCDIAVLVVDLMHGLEQQTIESLNLLRMRKTPFVIAMNKVDRLYGWKSVPNSPIIDALERQAEHVCTEFEQRMDKIMLQLNEQGMNVALYWRNKDPRSFISIVPTSAHTGEGIPDLLQILVKLTQTAMAEKLTFVNDLQCTVLEVKSIEGLGTTIDVVLINGQLQEGDTIVVCGLGGAIVTPIRALLTPQPLREMRVKGTYVHHKEVRAAMGIKLAAHNLETAVAGTQLFVVRPDDDLEALKAEVMEDMQDIFASVDKTGEGVCVQASTLGSLEALLAFLKTPEVNIAVSAINIGPVHKRDVMRANVMIERGVKKYGVILAFDVPVNKEAREMAEELGVNIFTADIIYHLFDQFTAYLKHVKEEEQEAARLEAVFPCVLRIMPTCVFNKKDPIVVGVEIAEGIARIGTPICVPSQGGFELGRIASMEKDHKAVDTAKRGDAVAMKIEATNPDQAARLYGRHFDHKDDLVSKITRKSINVLKDMFRDDLTKDDWRLVVRLKKVFNID</sequence>
<evidence type="ECO:0000256" key="6">
    <source>
        <dbReference type="ARBA" id="ARBA00022540"/>
    </source>
</evidence>
<keyword evidence="11 15" id="KW-0694">RNA-binding</keyword>
<feature type="region of interest" description="Disordered" evidence="16">
    <location>
        <begin position="370"/>
        <end position="631"/>
    </location>
</feature>
<feature type="compositionally biased region" description="Low complexity" evidence="16">
    <location>
        <begin position="405"/>
        <end position="421"/>
    </location>
</feature>
<dbReference type="Gene3D" id="3.40.50.10050">
    <property type="entry name" value="Translation initiation factor IF- 2, domain 3"/>
    <property type="match status" value="1"/>
</dbReference>
<keyword evidence="8" id="KW-0479">Metal-binding</keyword>
<feature type="compositionally biased region" description="Low complexity" evidence="16">
    <location>
        <begin position="382"/>
        <end position="392"/>
    </location>
</feature>
<feature type="domain" description="TRNA-binding" evidence="17">
    <location>
        <begin position="150"/>
        <end position="262"/>
    </location>
</feature>
<dbReference type="Gene3D" id="3.40.50.300">
    <property type="entry name" value="P-loop containing nucleotide triphosphate hydrolases"/>
    <property type="match status" value="1"/>
</dbReference>
<evidence type="ECO:0000256" key="4">
    <source>
        <dbReference type="ARBA" id="ARBA00013824"/>
    </source>
</evidence>
<evidence type="ECO:0000256" key="1">
    <source>
        <dbReference type="ARBA" id="ARBA00004496"/>
    </source>
</evidence>
<dbReference type="InterPro" id="IPR023115">
    <property type="entry name" value="TIF_IF2_dom3"/>
</dbReference>
<dbReference type="InterPro" id="IPR027417">
    <property type="entry name" value="P-loop_NTPase"/>
</dbReference>
<evidence type="ECO:0000256" key="8">
    <source>
        <dbReference type="ARBA" id="ARBA00022723"/>
    </source>
</evidence>
<feature type="region of interest" description="Disordered" evidence="16">
    <location>
        <begin position="244"/>
        <end position="334"/>
    </location>
</feature>
<evidence type="ECO:0000256" key="7">
    <source>
        <dbReference type="ARBA" id="ARBA00022555"/>
    </source>
</evidence>
<dbReference type="SUPFAM" id="SSF52540">
    <property type="entry name" value="P-loop containing nucleoside triphosphate hydrolases"/>
    <property type="match status" value="1"/>
</dbReference>
<dbReference type="CDD" id="cd03703">
    <property type="entry name" value="aeIF5B_II"/>
    <property type="match status" value="1"/>
</dbReference>
<dbReference type="FunFam" id="2.40.30.10:FF:000026">
    <property type="entry name" value="Eukaryotic translation initiation factor 5B"/>
    <property type="match status" value="1"/>
</dbReference>
<feature type="compositionally biased region" description="Basic and acidic residues" evidence="16">
    <location>
        <begin position="393"/>
        <end position="403"/>
    </location>
</feature>
<feature type="domain" description="Tr-type G" evidence="18">
    <location>
        <begin position="857"/>
        <end position="1074"/>
    </location>
</feature>
<dbReference type="NCBIfam" id="TIGR00231">
    <property type="entry name" value="small_GTP"/>
    <property type="match status" value="1"/>
</dbReference>
<evidence type="ECO:0000259" key="18">
    <source>
        <dbReference type="PROSITE" id="PS51722"/>
    </source>
</evidence>
<dbReference type="GO" id="GO:0046872">
    <property type="term" value="F:metal ion binding"/>
    <property type="evidence" value="ECO:0007669"/>
    <property type="project" value="UniProtKB-KW"/>
</dbReference>
<keyword evidence="13" id="KW-0342">GTP-binding</keyword>
<feature type="compositionally biased region" description="Basic and acidic residues" evidence="16">
    <location>
        <begin position="592"/>
        <end position="631"/>
    </location>
</feature>
<feature type="compositionally biased region" description="Acidic residues" evidence="16">
    <location>
        <begin position="774"/>
        <end position="789"/>
    </location>
</feature>
<evidence type="ECO:0000256" key="16">
    <source>
        <dbReference type="SAM" id="MobiDB-lite"/>
    </source>
</evidence>
<evidence type="ECO:0000256" key="15">
    <source>
        <dbReference type="PROSITE-ProRule" id="PRU00209"/>
    </source>
</evidence>
<feature type="compositionally biased region" description="Acidic residues" evidence="16">
    <location>
        <begin position="804"/>
        <end position="830"/>
    </location>
</feature>
<evidence type="ECO:0000256" key="9">
    <source>
        <dbReference type="ARBA" id="ARBA00022741"/>
    </source>
</evidence>
<dbReference type="SUPFAM" id="SSF50447">
    <property type="entry name" value="Translation proteins"/>
    <property type="match status" value="1"/>
</dbReference>
<dbReference type="InterPro" id="IPR036925">
    <property type="entry name" value="TIF_IF2_dom3_sf"/>
</dbReference>
<reference evidence="19" key="1">
    <citation type="submission" date="2015-08" db="EMBL/GenBank/DDBJ databases">
        <authorList>
            <person name="Babu N.S."/>
            <person name="Beckwith C.J."/>
            <person name="Beseler K.G."/>
            <person name="Brison A."/>
            <person name="Carone J.V."/>
            <person name="Caskin T.P."/>
            <person name="Diamond M."/>
            <person name="Durham M.E."/>
            <person name="Foxe J.M."/>
            <person name="Go M."/>
            <person name="Henderson B.A."/>
            <person name="Jones I.B."/>
            <person name="McGettigan J.A."/>
            <person name="Micheletti S.J."/>
            <person name="Nasrallah M.E."/>
            <person name="Ortiz D."/>
            <person name="Piller C.R."/>
            <person name="Privatt S.R."/>
            <person name="Schneider S.L."/>
            <person name="Sharp S."/>
            <person name="Smith T.C."/>
            <person name="Stanton J.D."/>
            <person name="Ullery H.E."/>
            <person name="Wilson R.J."/>
            <person name="Serrano M.G."/>
            <person name="Buck G."/>
            <person name="Lee V."/>
            <person name="Wang Y."/>
            <person name="Carvalho R."/>
            <person name="Voegtly L."/>
            <person name="Shi R."/>
            <person name="Duckworth R."/>
            <person name="Johnson A."/>
            <person name="Loviza R."/>
            <person name="Walstead R."/>
            <person name="Shah Z."/>
            <person name="Kiflezghi M."/>
            <person name="Wade K."/>
            <person name="Ball S.L."/>
            <person name="Bradley K.W."/>
            <person name="Asai D.J."/>
            <person name="Bowman C.A."/>
            <person name="Russell D.A."/>
            <person name="Pope W.H."/>
            <person name="Jacobs-Sera D."/>
            <person name="Hendrix R.W."/>
            <person name="Hatfull G.F."/>
        </authorList>
    </citation>
    <scope>NUCLEOTIDE SEQUENCE</scope>
</reference>
<feature type="compositionally biased region" description="Low complexity" evidence="16">
    <location>
        <begin position="738"/>
        <end position="755"/>
    </location>
</feature>
<comment type="similarity">
    <text evidence="2">Belongs to the TRAFAC class translation factor GTPase superfamily. Classic translation factor GTPase family. IF-2 subfamily.</text>
</comment>
<dbReference type="Gene3D" id="2.40.30.10">
    <property type="entry name" value="Translation factors"/>
    <property type="match status" value="2"/>
</dbReference>
<dbReference type="InterPro" id="IPR015760">
    <property type="entry name" value="TIF_IF2"/>
</dbReference>
<dbReference type="Pfam" id="PF00009">
    <property type="entry name" value="GTP_EFTU"/>
    <property type="match status" value="1"/>
</dbReference>
<feature type="compositionally biased region" description="Low complexity" evidence="16">
    <location>
        <begin position="675"/>
        <end position="684"/>
    </location>
</feature>
<protein>
    <recommendedName>
        <fullName evidence="4">Eukaryotic translation initiation factor 5B</fullName>
        <ecNumber evidence="3">3.6.5.3</ecNumber>
    </recommendedName>
    <alternativeName>
        <fullName evidence="14">Translation initiation factor IF-2</fullName>
    </alternativeName>
</protein>
<organism evidence="19">
    <name type="scientific">Auxenochlorella protothecoides</name>
    <name type="common">Green microalga</name>
    <name type="synonym">Chlorella protothecoides</name>
    <dbReference type="NCBI Taxonomy" id="3075"/>
    <lineage>
        <taxon>Eukaryota</taxon>
        <taxon>Viridiplantae</taxon>
        <taxon>Chlorophyta</taxon>
        <taxon>core chlorophytes</taxon>
        <taxon>Trebouxiophyceae</taxon>
        <taxon>Chlorellales</taxon>
        <taxon>Chlorellaceae</taxon>
        <taxon>Auxenochlorella</taxon>
    </lineage>
</organism>
<dbReference type="SUPFAM" id="SSF50249">
    <property type="entry name" value="Nucleic acid-binding proteins"/>
    <property type="match status" value="1"/>
</dbReference>
<dbReference type="EMBL" id="GDKF01002337">
    <property type="protein sequence ID" value="JAT76285.1"/>
    <property type="molecule type" value="Transcribed_RNA"/>
</dbReference>
<dbReference type="GO" id="GO:0003743">
    <property type="term" value="F:translation initiation factor activity"/>
    <property type="evidence" value="ECO:0007669"/>
    <property type="project" value="UniProtKB-KW"/>
</dbReference>
<evidence type="ECO:0000256" key="3">
    <source>
        <dbReference type="ARBA" id="ARBA00011986"/>
    </source>
</evidence>
<feature type="compositionally biased region" description="Basic residues" evidence="16">
    <location>
        <begin position="433"/>
        <end position="443"/>
    </location>
</feature>